<keyword evidence="1" id="KW-0812">Transmembrane</keyword>
<evidence type="ECO:0000313" key="2">
    <source>
        <dbReference type="EMBL" id="KEK21069.1"/>
    </source>
</evidence>
<evidence type="ECO:0000256" key="1">
    <source>
        <dbReference type="SAM" id="Phobius"/>
    </source>
</evidence>
<evidence type="ECO:0000313" key="3">
    <source>
        <dbReference type="Proteomes" id="UP000027822"/>
    </source>
</evidence>
<feature type="transmembrane region" description="Helical" evidence="1">
    <location>
        <begin position="266"/>
        <end position="287"/>
    </location>
</feature>
<keyword evidence="1" id="KW-1133">Transmembrane helix</keyword>
<feature type="transmembrane region" description="Helical" evidence="1">
    <location>
        <begin position="145"/>
        <end position="164"/>
    </location>
</feature>
<accession>A0A073K188</accession>
<keyword evidence="1" id="KW-0472">Membrane</keyword>
<dbReference type="EMBL" id="JOTN01000002">
    <property type="protein sequence ID" value="KEK21069.1"/>
    <property type="molecule type" value="Genomic_DNA"/>
</dbReference>
<dbReference type="InterPro" id="IPR053046">
    <property type="entry name" value="ABC-5_transporter"/>
</dbReference>
<feature type="transmembrane region" description="Helical" evidence="1">
    <location>
        <begin position="103"/>
        <end position="125"/>
    </location>
</feature>
<name>A0A073K188_9BACI</name>
<dbReference type="PANTHER" id="PTHR39177:SF1">
    <property type="entry name" value="ABC TRANSPORTER PERMEASE YTRC-RELATED"/>
    <property type="match status" value="1"/>
</dbReference>
<dbReference type="STRING" id="574376.BAMA_09770"/>
<dbReference type="OrthoDB" id="2658554at2"/>
<dbReference type="PANTHER" id="PTHR39177">
    <property type="entry name" value="ABC TRANSPORTER PERMEASE YTRC-RELATED"/>
    <property type="match status" value="1"/>
</dbReference>
<feature type="transmembrane region" description="Helical" evidence="1">
    <location>
        <begin position="307"/>
        <end position="325"/>
    </location>
</feature>
<comment type="caution">
    <text evidence="2">The sequence shown here is derived from an EMBL/GenBank/DDBJ whole genome shotgun (WGS) entry which is preliminary data.</text>
</comment>
<dbReference type="AlphaFoldDB" id="A0A073K188"/>
<dbReference type="eggNOG" id="ENOG50332NH">
    <property type="taxonomic scope" value="Bacteria"/>
</dbReference>
<dbReference type="Pfam" id="PF13346">
    <property type="entry name" value="ABC2_membrane_5"/>
    <property type="match status" value="1"/>
</dbReference>
<gene>
    <name evidence="2" type="ORF">BAMA_09770</name>
</gene>
<reference evidence="2 3" key="1">
    <citation type="submission" date="2014-06" db="EMBL/GenBank/DDBJ databases">
        <title>Draft genome sequence of Bacillus manliponensis JCM 15802 (MCCC 1A00708).</title>
        <authorList>
            <person name="Lai Q."/>
            <person name="Liu Y."/>
            <person name="Shao Z."/>
        </authorList>
    </citation>
    <scope>NUCLEOTIDE SEQUENCE [LARGE SCALE GENOMIC DNA]</scope>
    <source>
        <strain evidence="2 3">JCM 15802</strain>
    </source>
</reference>
<dbReference type="InterPro" id="IPR025699">
    <property type="entry name" value="ABC2_memb-like"/>
</dbReference>
<dbReference type="Proteomes" id="UP000027822">
    <property type="component" value="Unassembled WGS sequence"/>
</dbReference>
<feature type="transmembrane region" description="Helical" evidence="1">
    <location>
        <begin position="65"/>
        <end position="82"/>
    </location>
</feature>
<dbReference type="RefSeq" id="WP_034635967.1">
    <property type="nucleotide sequence ID" value="NZ_CBCSJC010000001.1"/>
</dbReference>
<protein>
    <submittedName>
        <fullName evidence="2">Acetoin ABC transporter permease</fullName>
    </submittedName>
</protein>
<feature type="transmembrane region" description="Helical" evidence="1">
    <location>
        <begin position="331"/>
        <end position="348"/>
    </location>
</feature>
<feature type="transmembrane region" description="Helical" evidence="1">
    <location>
        <begin position="176"/>
        <end position="196"/>
    </location>
</feature>
<proteinExistence type="predicted"/>
<keyword evidence="3" id="KW-1185">Reference proteome</keyword>
<organism evidence="2 3">
    <name type="scientific">Bacillus manliponensis</name>
    <dbReference type="NCBI Taxonomy" id="574376"/>
    <lineage>
        <taxon>Bacteria</taxon>
        <taxon>Bacillati</taxon>
        <taxon>Bacillota</taxon>
        <taxon>Bacilli</taxon>
        <taxon>Bacillales</taxon>
        <taxon>Bacillaceae</taxon>
        <taxon>Bacillus</taxon>
        <taxon>Bacillus cereus group</taxon>
    </lineage>
</organism>
<sequence>MFHKALWLRQWKQGKYMILLFLLTSLYMLPYEYYTRAKTELYHLTTIEEDYTHYYSYFFNPFESSLPQGIILIALACILIGWERNNQSSDFLFSMPFKRKDIFFTKWLFGVVTILAVNLICWISMYGIKTMTIHNEYQNFKSFHIYFLYITVIFIAVYTFALFVGTIAGNAFSQGGLTGILLCLPFALLALTYGFLSVHMEGSVEKLSKRHDKVTDSVLQTNIVSPLVHFHISYNYHPDTEFDEEGNIISETPKKDPMEGTRIPSIWTILAPIIYIIVFLPLGAFLYARTPNEQNGNLLLFPKLKSLFLSFAVLCSALTGGFITSQTNSLLSYYIGFSIAGIASYFIFQQLLKLRVSFGAK</sequence>
<feature type="transmembrane region" description="Helical" evidence="1">
    <location>
        <begin position="16"/>
        <end position="34"/>
    </location>
</feature>